<evidence type="ECO:0008006" key="3">
    <source>
        <dbReference type="Google" id="ProtNLM"/>
    </source>
</evidence>
<gene>
    <name evidence="1" type="ORF">FIBSPDRAFT_667502</name>
</gene>
<dbReference type="Proteomes" id="UP000076532">
    <property type="component" value="Unassembled WGS sequence"/>
</dbReference>
<feature type="non-terminal residue" evidence="1">
    <location>
        <position position="93"/>
    </location>
</feature>
<name>A0A166LHU2_9AGAM</name>
<evidence type="ECO:0000313" key="2">
    <source>
        <dbReference type="Proteomes" id="UP000076532"/>
    </source>
</evidence>
<dbReference type="OrthoDB" id="2642487at2759"/>
<organism evidence="1 2">
    <name type="scientific">Athelia psychrophila</name>
    <dbReference type="NCBI Taxonomy" id="1759441"/>
    <lineage>
        <taxon>Eukaryota</taxon>
        <taxon>Fungi</taxon>
        <taxon>Dikarya</taxon>
        <taxon>Basidiomycota</taxon>
        <taxon>Agaricomycotina</taxon>
        <taxon>Agaricomycetes</taxon>
        <taxon>Agaricomycetidae</taxon>
        <taxon>Atheliales</taxon>
        <taxon>Atheliaceae</taxon>
        <taxon>Athelia</taxon>
    </lineage>
</organism>
<protein>
    <recommendedName>
        <fullName evidence="3">DDE Tnp4 domain-containing protein</fullName>
    </recommendedName>
</protein>
<keyword evidence="2" id="KW-1185">Reference proteome</keyword>
<reference evidence="1 2" key="1">
    <citation type="journal article" date="2016" name="Mol. Biol. Evol.">
        <title>Comparative Genomics of Early-Diverging Mushroom-Forming Fungi Provides Insights into the Origins of Lignocellulose Decay Capabilities.</title>
        <authorList>
            <person name="Nagy L.G."/>
            <person name="Riley R."/>
            <person name="Tritt A."/>
            <person name="Adam C."/>
            <person name="Daum C."/>
            <person name="Floudas D."/>
            <person name="Sun H."/>
            <person name="Yadav J.S."/>
            <person name="Pangilinan J."/>
            <person name="Larsson K.H."/>
            <person name="Matsuura K."/>
            <person name="Barry K."/>
            <person name="Labutti K."/>
            <person name="Kuo R."/>
            <person name="Ohm R.A."/>
            <person name="Bhattacharya S.S."/>
            <person name="Shirouzu T."/>
            <person name="Yoshinaga Y."/>
            <person name="Martin F.M."/>
            <person name="Grigoriev I.V."/>
            <person name="Hibbett D.S."/>
        </authorList>
    </citation>
    <scope>NUCLEOTIDE SEQUENCE [LARGE SCALE GENOMIC DNA]</scope>
    <source>
        <strain evidence="1 2">CBS 109695</strain>
    </source>
</reference>
<accession>A0A166LHU2</accession>
<dbReference type="AlphaFoldDB" id="A0A166LHU2"/>
<proteinExistence type="predicted"/>
<dbReference type="EMBL" id="KV417535">
    <property type="protein sequence ID" value="KZP22972.1"/>
    <property type="molecule type" value="Genomic_DNA"/>
</dbReference>
<evidence type="ECO:0000313" key="1">
    <source>
        <dbReference type="EMBL" id="KZP22972.1"/>
    </source>
</evidence>
<sequence length="93" mass="10640">MAVTGLTIHHVGERFQRSNETISKYFKRMLYIFSSPPFYNRWVRLPGVDEPVDPQISKSAKLHFFKGALGAIDGSHIHLFAPAAQRGPFRNRK</sequence>